<dbReference type="EMBL" id="QUNO01000006">
    <property type="protein sequence ID" value="REH47331.1"/>
    <property type="molecule type" value="Genomic_DNA"/>
</dbReference>
<dbReference type="Gene3D" id="1.25.40.10">
    <property type="entry name" value="Tetratricopeptide repeat domain"/>
    <property type="match status" value="1"/>
</dbReference>
<dbReference type="OrthoDB" id="581105at2"/>
<dbReference type="RefSeq" id="WP_147328560.1">
    <property type="nucleotide sequence ID" value="NZ_CP144375.1"/>
</dbReference>
<dbReference type="GO" id="GO:0043531">
    <property type="term" value="F:ADP binding"/>
    <property type="evidence" value="ECO:0007669"/>
    <property type="project" value="InterPro"/>
</dbReference>
<name>A0A3E0HLM1_9PSEU</name>
<keyword evidence="2" id="KW-1185">Reference proteome</keyword>
<dbReference type="SUPFAM" id="SSF52540">
    <property type="entry name" value="P-loop containing nucleoside triphosphate hydrolases"/>
    <property type="match status" value="1"/>
</dbReference>
<evidence type="ECO:0000313" key="1">
    <source>
        <dbReference type="EMBL" id="REH47331.1"/>
    </source>
</evidence>
<gene>
    <name evidence="1" type="ORF">BCF44_106496</name>
</gene>
<sequence>MDTLLPADDDTDSTTVIATVDGAPGVGKTTLAVQWAHRVQHRFPDGTLFANLRGYGPSAPLDPLVVLAGFLRVLGVAPDAIPGELDAQSGMYRSLLAGRRVLIVLDNAASPQQVRPLLPGSPGCLVLVTSRSSMSGLIIAEAASQLTLDLFTPTDAQDLVRRIIGAPRATAEPTAVSSLIALCARLPLALRIACTRIAARRALTVADAVDDLTDGEDRLAELSARGDEHSAVDTVFDWSYSQLPRDLARTFRLLGVHPGGEFGVPAIAAVTGMTQHLSYRHMESLADLHLVEPAGRRRYRVHDLLHAYAAHRAATDEPETARVEALTQVVTWYAHTALVADRLVFPGLPTVPVSVVAVPPAVELADRDQALAWLNGEVTTMMTALRTAVDHELLGPAMALAGTARFLTLRERSWLVTQEQAQSLGLRAARACGDVGVESFLLASQGDTLSRLGRLSEAEVAMSQELALAQRSGDGDRQRVALLGLGYVRMQQARWVDARVYYRRALPLARHSGDARSEAVVECNLSRIAANLGQFEVALAHATRERVLRHTAGDQVGEAWAVHDEAVAWQGLGDHERALDLAAAAIAQYEALTGTGRYRALVLCTAATSHEYQGRPTLARECLTRARELFTEVGDPRAEAVSRRLAAVGAGNTDLSGEG</sequence>
<comment type="caution">
    <text evidence="1">The sequence shown here is derived from an EMBL/GenBank/DDBJ whole genome shotgun (WGS) entry which is preliminary data.</text>
</comment>
<dbReference type="PRINTS" id="PR00364">
    <property type="entry name" value="DISEASERSIST"/>
</dbReference>
<dbReference type="InterPro" id="IPR027417">
    <property type="entry name" value="P-loop_NTPase"/>
</dbReference>
<reference evidence="1 2" key="1">
    <citation type="submission" date="2018-08" db="EMBL/GenBank/DDBJ databases">
        <title>Genomic Encyclopedia of Archaeal and Bacterial Type Strains, Phase II (KMG-II): from individual species to whole genera.</title>
        <authorList>
            <person name="Goeker M."/>
        </authorList>
    </citation>
    <scope>NUCLEOTIDE SEQUENCE [LARGE SCALE GENOMIC DNA]</scope>
    <source>
        <strain evidence="1 2">DSM 45791</strain>
    </source>
</reference>
<dbReference type="AlphaFoldDB" id="A0A3E0HLM1"/>
<dbReference type="SMART" id="SM00028">
    <property type="entry name" value="TPR"/>
    <property type="match status" value="3"/>
</dbReference>
<accession>A0A3E0HLM1</accession>
<evidence type="ECO:0000313" key="2">
    <source>
        <dbReference type="Proteomes" id="UP000256269"/>
    </source>
</evidence>
<dbReference type="PANTHER" id="PTHR47691:SF3">
    <property type="entry name" value="HTH-TYPE TRANSCRIPTIONAL REGULATOR RV0890C-RELATED"/>
    <property type="match status" value="1"/>
</dbReference>
<dbReference type="SUPFAM" id="SSF48452">
    <property type="entry name" value="TPR-like"/>
    <property type="match status" value="1"/>
</dbReference>
<protein>
    <submittedName>
        <fullName evidence="1">NB-ARC domain-containing protein</fullName>
    </submittedName>
</protein>
<organism evidence="1 2">
    <name type="scientific">Kutzneria buriramensis</name>
    <dbReference type="NCBI Taxonomy" id="1045776"/>
    <lineage>
        <taxon>Bacteria</taxon>
        <taxon>Bacillati</taxon>
        <taxon>Actinomycetota</taxon>
        <taxon>Actinomycetes</taxon>
        <taxon>Pseudonocardiales</taxon>
        <taxon>Pseudonocardiaceae</taxon>
        <taxon>Kutzneria</taxon>
    </lineage>
</organism>
<dbReference type="InterPro" id="IPR019734">
    <property type="entry name" value="TPR_rpt"/>
</dbReference>
<dbReference type="Gene3D" id="3.40.50.300">
    <property type="entry name" value="P-loop containing nucleotide triphosphate hydrolases"/>
    <property type="match status" value="1"/>
</dbReference>
<dbReference type="InterPro" id="IPR011990">
    <property type="entry name" value="TPR-like_helical_dom_sf"/>
</dbReference>
<proteinExistence type="predicted"/>
<dbReference type="PANTHER" id="PTHR47691">
    <property type="entry name" value="REGULATOR-RELATED"/>
    <property type="match status" value="1"/>
</dbReference>
<dbReference type="Proteomes" id="UP000256269">
    <property type="component" value="Unassembled WGS sequence"/>
</dbReference>